<dbReference type="Pfam" id="PF11188">
    <property type="entry name" value="DUF2975"/>
    <property type="match status" value="1"/>
</dbReference>
<dbReference type="RefSeq" id="WP_188378333.1">
    <property type="nucleotide sequence ID" value="NZ_BMEL01000004.1"/>
</dbReference>
<name>A0A917EZF6_HALAA</name>
<protein>
    <submittedName>
        <fullName evidence="2">Membrane protein YoaS</fullName>
    </submittedName>
</protein>
<keyword evidence="3" id="KW-1185">Reference proteome</keyword>
<accession>A0A917EZF6</accession>
<dbReference type="Proteomes" id="UP000660110">
    <property type="component" value="Unassembled WGS sequence"/>
</dbReference>
<gene>
    <name evidence="2" type="primary">yoaS</name>
    <name evidence="2" type="ORF">GCM10010954_29990</name>
</gene>
<dbReference type="AlphaFoldDB" id="A0A917EZF6"/>
<reference evidence="2" key="1">
    <citation type="journal article" date="2014" name="Int. J. Syst. Evol. Microbiol.">
        <title>Complete genome sequence of Corynebacterium casei LMG S-19264T (=DSM 44701T), isolated from a smear-ripened cheese.</title>
        <authorList>
            <consortium name="US DOE Joint Genome Institute (JGI-PGF)"/>
            <person name="Walter F."/>
            <person name="Albersmeier A."/>
            <person name="Kalinowski J."/>
            <person name="Ruckert C."/>
        </authorList>
    </citation>
    <scope>NUCLEOTIDE SEQUENCE</scope>
    <source>
        <strain evidence="2">CGMCC 1.12153</strain>
    </source>
</reference>
<feature type="transmembrane region" description="Helical" evidence="1">
    <location>
        <begin position="48"/>
        <end position="68"/>
    </location>
</feature>
<dbReference type="EMBL" id="BMEL01000004">
    <property type="protein sequence ID" value="GGF28894.1"/>
    <property type="molecule type" value="Genomic_DNA"/>
</dbReference>
<sequence length="160" mass="17762">MKRGTTLFLKLAVILIGLPILALCIFAVPEIADFAAEFFPDLAFMKIFIWIYLYVTAIPFFFALYQAFKLLSFIDKNKAFSDLSVKALKVIKNCAVAISGLYVVLMPVIYIVAEYDDAPGVIVLGLIIIFASMVIAVFAAVLQRLLQEAIQIKSENDLTV</sequence>
<comment type="caution">
    <text evidence="2">The sequence shown here is derived from an EMBL/GenBank/DDBJ whole genome shotgun (WGS) entry which is preliminary data.</text>
</comment>
<keyword evidence="1" id="KW-1133">Transmembrane helix</keyword>
<evidence type="ECO:0000313" key="2">
    <source>
        <dbReference type="EMBL" id="GGF28894.1"/>
    </source>
</evidence>
<keyword evidence="1" id="KW-0472">Membrane</keyword>
<feature type="transmembrane region" description="Helical" evidence="1">
    <location>
        <begin position="119"/>
        <end position="142"/>
    </location>
</feature>
<keyword evidence="1" id="KW-0812">Transmembrane</keyword>
<dbReference type="InterPro" id="IPR021354">
    <property type="entry name" value="DUF2975"/>
</dbReference>
<evidence type="ECO:0000256" key="1">
    <source>
        <dbReference type="SAM" id="Phobius"/>
    </source>
</evidence>
<feature type="transmembrane region" description="Helical" evidence="1">
    <location>
        <begin position="94"/>
        <end position="113"/>
    </location>
</feature>
<reference evidence="2" key="2">
    <citation type="submission" date="2020-09" db="EMBL/GenBank/DDBJ databases">
        <authorList>
            <person name="Sun Q."/>
            <person name="Zhou Y."/>
        </authorList>
    </citation>
    <scope>NUCLEOTIDE SEQUENCE</scope>
    <source>
        <strain evidence="2">CGMCC 1.12153</strain>
    </source>
</reference>
<organism evidence="2 3">
    <name type="scientific">Halobacillus andaensis</name>
    <dbReference type="NCBI Taxonomy" id="1176239"/>
    <lineage>
        <taxon>Bacteria</taxon>
        <taxon>Bacillati</taxon>
        <taxon>Bacillota</taxon>
        <taxon>Bacilli</taxon>
        <taxon>Bacillales</taxon>
        <taxon>Bacillaceae</taxon>
        <taxon>Halobacillus</taxon>
    </lineage>
</organism>
<feature type="transmembrane region" description="Helical" evidence="1">
    <location>
        <begin position="7"/>
        <end position="28"/>
    </location>
</feature>
<evidence type="ECO:0000313" key="3">
    <source>
        <dbReference type="Proteomes" id="UP000660110"/>
    </source>
</evidence>
<proteinExistence type="predicted"/>